<reference evidence="3" key="1">
    <citation type="submission" date="2017-09" db="EMBL/GenBank/DDBJ databases">
        <title>Depth-based differentiation of microbial function through sediment-hosted aquifers and enrichment of novel symbionts in the deep terrestrial subsurface.</title>
        <authorList>
            <person name="Probst A.J."/>
            <person name="Ladd B."/>
            <person name="Jarett J.K."/>
            <person name="Geller-Mcgrath D.E."/>
            <person name="Sieber C.M.K."/>
            <person name="Emerson J.B."/>
            <person name="Anantharaman K."/>
            <person name="Thomas B.C."/>
            <person name="Malmstrom R."/>
            <person name="Stieglmeier M."/>
            <person name="Klingl A."/>
            <person name="Woyke T."/>
            <person name="Ryan C.M."/>
            <person name="Banfield J.F."/>
        </authorList>
    </citation>
    <scope>NUCLEOTIDE SEQUENCE [LARGE SCALE GENOMIC DNA]</scope>
</reference>
<feature type="transmembrane region" description="Helical" evidence="1">
    <location>
        <begin position="20"/>
        <end position="45"/>
    </location>
</feature>
<protein>
    <recommendedName>
        <fullName evidence="4">DUF4145 domain-containing protein</fullName>
    </recommendedName>
</protein>
<dbReference type="AlphaFoldDB" id="A0A2M7MFK5"/>
<gene>
    <name evidence="2" type="ORF">COZ30_01040</name>
</gene>
<keyword evidence="1" id="KW-0472">Membrane</keyword>
<evidence type="ECO:0000313" key="3">
    <source>
        <dbReference type="Proteomes" id="UP000230064"/>
    </source>
</evidence>
<name>A0A2M7MFK5_9BACT</name>
<keyword evidence="1" id="KW-0812">Transmembrane</keyword>
<keyword evidence="1" id="KW-1133">Transmembrane helix</keyword>
<dbReference type="EMBL" id="PFJR01000024">
    <property type="protein sequence ID" value="PIX88364.1"/>
    <property type="molecule type" value="Genomic_DNA"/>
</dbReference>
<comment type="caution">
    <text evidence="2">The sequence shown here is derived from an EMBL/GenBank/DDBJ whole genome shotgun (WGS) entry which is preliminary data.</text>
</comment>
<sequence>MTPILLPKIISFLISPTLPGWMIALKIIFIIVSLVFVGFIIFALIKTTWLKRMIIWDAQEFLTYRPFGVSKVVGKWQTIKKRLETGLEPEAKLAIIEADKILDDTLNRMGFGGETLGERLEKLTAVSLPNIEEVRQTHRIRNNIIHDPTYRLDLEEAKKAIAIYEKALTNLQAL</sequence>
<accession>A0A2M7MFK5</accession>
<dbReference type="Proteomes" id="UP000230064">
    <property type="component" value="Unassembled WGS sequence"/>
</dbReference>
<evidence type="ECO:0000256" key="1">
    <source>
        <dbReference type="SAM" id="Phobius"/>
    </source>
</evidence>
<proteinExistence type="predicted"/>
<organism evidence="2 3">
    <name type="scientific">Candidatus Nealsonbacteria bacterium CG_4_10_14_3_um_filter_36_16</name>
    <dbReference type="NCBI Taxonomy" id="1974685"/>
    <lineage>
        <taxon>Bacteria</taxon>
        <taxon>Candidatus Nealsoniibacteriota</taxon>
    </lineage>
</organism>
<evidence type="ECO:0008006" key="4">
    <source>
        <dbReference type="Google" id="ProtNLM"/>
    </source>
</evidence>
<evidence type="ECO:0000313" key="2">
    <source>
        <dbReference type="EMBL" id="PIX88364.1"/>
    </source>
</evidence>